<dbReference type="RefSeq" id="WP_283173209.1">
    <property type="nucleotide sequence ID" value="NZ_JAPNOA010000020.1"/>
</dbReference>
<dbReference type="Proteomes" id="UP001150830">
    <property type="component" value="Unassembled WGS sequence"/>
</dbReference>
<dbReference type="EMBL" id="JAPNOA010000020">
    <property type="protein sequence ID" value="MCY0964992.1"/>
    <property type="molecule type" value="Genomic_DNA"/>
</dbReference>
<evidence type="ECO:0000256" key="1">
    <source>
        <dbReference type="SAM" id="MobiDB-lite"/>
    </source>
</evidence>
<sequence>MKFEKKYLWTLIASTSLVLAACGSNGKDSGSSTDNNGGGNNNGGGSTETPNRVSLTGLAVKGVMANATITVSSLDGSTTYDTTTTGSDGTYSLADMDLPLNTALLVTMTTNANTMLTCDSADGCTDSNSNQHAFGVSYSFNDPDFKMTAVLAPMTAENASLTLMVTPVTHMAAERVMQTGATTTEAITAVNVATANLLGLNGVDIATAIPADITQSDSAEASSASQKYGALVAGFASAAASTGKSITEVVSSVADSYADQGGMVANSSDDSTVDLSTLFTGAASSAAAANLTATESLYLVEAEEAESAEEDQWIEADANEEAVASTQAEAVTNAVALLESLNDWSDAMNAAGDDLTAFADEHANQLNTLMPAFDDQSQVLRGVRELLISDETYPLCEYDWNTDTEVCSGSVTVPTPGDLLLSTQFLGGLISMIGYVNVHSEVLQPTNTADEYTVSAMDLIDAGVNLDELTGFLTNADGDLEGDLVLTINDAGISISGWNGTGATIDSGTFVSGFPTEGELIDSALVYDIQGLSITGADGETFNSDGRVIFNFNSETERDNFLSASTDSTLEASLASMNVVTLTLDSSVDGIVDDTVDGFVQQTGVLSSNIVLTRDDAGAVVAAATVEISVKPTDSTASDEVVSGTLTFSATGTHTETGSADTFYIQSFVADSMSLSFSGEVQVENSDGAKASFDGLAVFGVDNTDGSAGLLLNGTAYVASDYPQADGSSVPGELSFTGTIQLGAEASDTLDGTTFLQESTSYNLTSMVVNGQLVATYYGAVEALNLDLTAAVVRDLEDGSTAIVANLDASAYGYEDGTITIAAEETADENITGGLVFSYGNQAITLSLDSLSGLGDVAGNNLMVTDGVTSMMITATCASATIDSSIGTCADSNVEYAGSIYSAGFEVGTVEERDGLPVFVFNDGSSYNLVVTPSFLISANQ</sequence>
<feature type="signal peptide" evidence="2">
    <location>
        <begin position="1"/>
        <end position="20"/>
    </location>
</feature>
<organism evidence="3 4">
    <name type="scientific">Parathalassolituus penaei</name>
    <dbReference type="NCBI Taxonomy" id="2997323"/>
    <lineage>
        <taxon>Bacteria</taxon>
        <taxon>Pseudomonadati</taxon>
        <taxon>Pseudomonadota</taxon>
        <taxon>Gammaproteobacteria</taxon>
        <taxon>Oceanospirillales</taxon>
        <taxon>Oceanospirillaceae</taxon>
        <taxon>Parathalassolituus</taxon>
    </lineage>
</organism>
<accession>A0A9X3ECD1</accession>
<evidence type="ECO:0000313" key="3">
    <source>
        <dbReference type="EMBL" id="MCY0964992.1"/>
    </source>
</evidence>
<feature type="region of interest" description="Disordered" evidence="1">
    <location>
        <begin position="26"/>
        <end position="52"/>
    </location>
</feature>
<reference evidence="3" key="1">
    <citation type="submission" date="2022-11" db="EMBL/GenBank/DDBJ databases">
        <title>Parathalassolutuus dongxingensis gen. nov., sp. nov., a novel member of family Oceanospirillaceae isolated from a coastal shrimp pond in Guangxi, China.</title>
        <authorList>
            <person name="Chen H."/>
        </authorList>
    </citation>
    <scope>NUCLEOTIDE SEQUENCE</scope>
    <source>
        <strain evidence="3">G-43</strain>
    </source>
</reference>
<feature type="compositionally biased region" description="Gly residues" evidence="1">
    <location>
        <begin position="36"/>
        <end position="46"/>
    </location>
</feature>
<keyword evidence="2" id="KW-0732">Signal</keyword>
<comment type="caution">
    <text evidence="3">The sequence shown here is derived from an EMBL/GenBank/DDBJ whole genome shotgun (WGS) entry which is preliminary data.</text>
</comment>
<feature type="chain" id="PRO_5040726097" description="Carboxypeptidase regulatory-like domain-containing protein" evidence="2">
    <location>
        <begin position="21"/>
        <end position="941"/>
    </location>
</feature>
<name>A0A9X3ECD1_9GAMM</name>
<dbReference type="AlphaFoldDB" id="A0A9X3ECD1"/>
<evidence type="ECO:0008006" key="5">
    <source>
        <dbReference type="Google" id="ProtNLM"/>
    </source>
</evidence>
<keyword evidence="4" id="KW-1185">Reference proteome</keyword>
<evidence type="ECO:0000313" key="4">
    <source>
        <dbReference type="Proteomes" id="UP001150830"/>
    </source>
</evidence>
<feature type="compositionally biased region" description="Low complexity" evidence="1">
    <location>
        <begin position="26"/>
        <end position="35"/>
    </location>
</feature>
<gene>
    <name evidence="3" type="ORF">OUO13_07320</name>
</gene>
<protein>
    <recommendedName>
        <fullName evidence="5">Carboxypeptidase regulatory-like domain-containing protein</fullName>
    </recommendedName>
</protein>
<proteinExistence type="predicted"/>
<evidence type="ECO:0000256" key="2">
    <source>
        <dbReference type="SAM" id="SignalP"/>
    </source>
</evidence>
<dbReference type="PROSITE" id="PS51257">
    <property type="entry name" value="PROKAR_LIPOPROTEIN"/>
    <property type="match status" value="1"/>
</dbReference>